<evidence type="ECO:0000313" key="2">
    <source>
        <dbReference type="EMBL" id="MFC5001814.1"/>
    </source>
</evidence>
<protein>
    <submittedName>
        <fullName evidence="2">Uncharacterized protein</fullName>
    </submittedName>
</protein>
<sequence length="105" mass="10715">MSYELGVALGIAVLGTLQAMFYRSSLPDLSALPDHARTAVVESLAAGSHVLAGAGDQEAQVLAAARNAFAQSMQVTSTIAAVLLVVAGVIAWKAVPSRRGPDLNA</sequence>
<reference evidence="3" key="1">
    <citation type="journal article" date="2019" name="Int. J. Syst. Evol. Microbiol.">
        <title>The Global Catalogue of Microorganisms (GCM) 10K type strain sequencing project: providing services to taxonomists for standard genome sequencing and annotation.</title>
        <authorList>
            <consortium name="The Broad Institute Genomics Platform"/>
            <consortium name="The Broad Institute Genome Sequencing Center for Infectious Disease"/>
            <person name="Wu L."/>
            <person name="Ma J."/>
        </authorList>
    </citation>
    <scope>NUCLEOTIDE SEQUENCE [LARGE SCALE GENOMIC DNA]</scope>
    <source>
        <strain evidence="3">CGMCC 4.7152</strain>
    </source>
</reference>
<keyword evidence="1" id="KW-0472">Membrane</keyword>
<proteinExistence type="predicted"/>
<dbReference type="EMBL" id="JBHSIU010000039">
    <property type="protein sequence ID" value="MFC5001814.1"/>
    <property type="molecule type" value="Genomic_DNA"/>
</dbReference>
<dbReference type="RefSeq" id="WP_380119302.1">
    <property type="nucleotide sequence ID" value="NZ_JBHSIU010000039.1"/>
</dbReference>
<organism evidence="2 3">
    <name type="scientific">Dactylosporangium cerinum</name>
    <dbReference type="NCBI Taxonomy" id="1434730"/>
    <lineage>
        <taxon>Bacteria</taxon>
        <taxon>Bacillati</taxon>
        <taxon>Actinomycetota</taxon>
        <taxon>Actinomycetes</taxon>
        <taxon>Micromonosporales</taxon>
        <taxon>Micromonosporaceae</taxon>
        <taxon>Dactylosporangium</taxon>
    </lineage>
</organism>
<keyword evidence="1" id="KW-1133">Transmembrane helix</keyword>
<keyword evidence="3" id="KW-1185">Reference proteome</keyword>
<dbReference type="Proteomes" id="UP001595912">
    <property type="component" value="Unassembled WGS sequence"/>
</dbReference>
<feature type="transmembrane region" description="Helical" evidence="1">
    <location>
        <begin position="75"/>
        <end position="95"/>
    </location>
</feature>
<name>A0ABV9W187_9ACTN</name>
<gene>
    <name evidence="2" type="ORF">ACFPIJ_28745</name>
</gene>
<evidence type="ECO:0000313" key="3">
    <source>
        <dbReference type="Proteomes" id="UP001595912"/>
    </source>
</evidence>
<evidence type="ECO:0000256" key="1">
    <source>
        <dbReference type="SAM" id="Phobius"/>
    </source>
</evidence>
<accession>A0ABV9W187</accession>
<keyword evidence="1" id="KW-0812">Transmembrane</keyword>
<comment type="caution">
    <text evidence="2">The sequence shown here is derived from an EMBL/GenBank/DDBJ whole genome shotgun (WGS) entry which is preliminary data.</text>
</comment>